<protein>
    <submittedName>
        <fullName evidence="2">Uncharacterized protein</fullName>
    </submittedName>
</protein>
<dbReference type="Proteomes" id="UP001230300">
    <property type="component" value="Unassembled WGS sequence"/>
</dbReference>
<evidence type="ECO:0000313" key="2">
    <source>
        <dbReference type="EMBL" id="MYN52987.1"/>
    </source>
</evidence>
<dbReference type="AlphaFoldDB" id="A0A2I1WHV5"/>
<evidence type="ECO:0000313" key="1">
    <source>
        <dbReference type="EMBL" id="MDK6502430.1"/>
    </source>
</evidence>
<sequence>MLIYHFKDSMIGECWMARKSVKNRRFSVFRVKKEVYEILTIDGYHYWNIDGVFVKDSGYFATEKYRKNDNRYKRIPFYQVSEIYDQIYLGFGFEINSKLGHRKLLCKRKYPNSHRKKPLIDVGSQGKTHD</sequence>
<name>A0A2I1WHV5_9LACO</name>
<dbReference type="EMBL" id="JASOGN010000012">
    <property type="protein sequence ID" value="MDK6502430.1"/>
    <property type="molecule type" value="Genomic_DNA"/>
</dbReference>
<dbReference type="EMBL" id="WWFF01000002">
    <property type="protein sequence ID" value="MYN52987.1"/>
    <property type="molecule type" value="Genomic_DNA"/>
</dbReference>
<reference evidence="1" key="2">
    <citation type="submission" date="2023-05" db="EMBL/GenBank/DDBJ databases">
        <title>Cataloging the Phylogenetic Diversity of Human Bladder Bacteria.</title>
        <authorList>
            <person name="Du J."/>
        </authorList>
    </citation>
    <scope>NUCLEOTIDE SEQUENCE</scope>
    <source>
        <strain evidence="1">UMB9226</strain>
    </source>
</reference>
<reference evidence="2 3" key="1">
    <citation type="submission" date="2020-01" db="EMBL/GenBank/DDBJ databases">
        <title>Vaginal microbiome of pregnant Indian women: Insights into the genome of dominants Lactobacillus species.</title>
        <authorList>
            <person name="Das B."/>
            <person name="Mehta O."/>
            <person name="Ghosh T.S."/>
            <person name="Kothidar A."/>
            <person name="Gowtham M.R."/>
            <person name="Mitra R."/>
            <person name="Kshetrapal P."/>
            <person name="Wadhwa N."/>
            <person name="Thiruvengadam R."/>
            <person name="Nair G.B."/>
            <person name="Bhatnagar S."/>
            <person name="Pore S."/>
        </authorList>
    </citation>
    <scope>NUCLEOTIDE SEQUENCE [LARGE SCALE GENOMIC DNA]</scope>
    <source>
        <strain evidence="2 3">Indica2</strain>
    </source>
</reference>
<dbReference type="RefSeq" id="WP_101887233.1">
    <property type="nucleotide sequence ID" value="NZ_JASOGN010000012.1"/>
</dbReference>
<comment type="caution">
    <text evidence="2">The sequence shown here is derived from an EMBL/GenBank/DDBJ whole genome shotgun (WGS) entry which is preliminary data.</text>
</comment>
<gene>
    <name evidence="2" type="ORF">GTK63_01365</name>
    <name evidence="1" type="ORF">QP235_04345</name>
</gene>
<proteinExistence type="predicted"/>
<dbReference type="Proteomes" id="UP000460132">
    <property type="component" value="Unassembled WGS sequence"/>
</dbReference>
<accession>A0A2I1WHV5</accession>
<organism evidence="2 3">
    <name type="scientific">Lactobacillus crispatus</name>
    <dbReference type="NCBI Taxonomy" id="47770"/>
    <lineage>
        <taxon>Bacteria</taxon>
        <taxon>Bacillati</taxon>
        <taxon>Bacillota</taxon>
        <taxon>Bacilli</taxon>
        <taxon>Lactobacillales</taxon>
        <taxon>Lactobacillaceae</taxon>
        <taxon>Lactobacillus</taxon>
    </lineage>
</organism>
<evidence type="ECO:0000313" key="3">
    <source>
        <dbReference type="Proteomes" id="UP000460132"/>
    </source>
</evidence>